<evidence type="ECO:0000256" key="8">
    <source>
        <dbReference type="ARBA" id="ARBA00023136"/>
    </source>
</evidence>
<dbReference type="InterPro" id="IPR040690">
    <property type="entry name" value="FtsX_ECD"/>
</dbReference>
<evidence type="ECO:0000256" key="4">
    <source>
        <dbReference type="ARBA" id="ARBA00022475"/>
    </source>
</evidence>
<accession>K2GRN7</accession>
<keyword evidence="4" id="KW-1003">Cell membrane</keyword>
<evidence type="ECO:0000256" key="7">
    <source>
        <dbReference type="ARBA" id="ARBA00022989"/>
    </source>
</evidence>
<keyword evidence="8 10" id="KW-0472">Membrane</keyword>
<dbReference type="InterPro" id="IPR004513">
    <property type="entry name" value="FtsX"/>
</dbReference>
<reference evidence="13" key="1">
    <citation type="journal article" date="2012" name="Science">
        <title>Fermentation, hydrogen, and sulfur metabolism in multiple uncultivated bacterial phyla.</title>
        <authorList>
            <person name="Wrighton K.C."/>
            <person name="Thomas B.C."/>
            <person name="Sharon I."/>
            <person name="Miller C.S."/>
            <person name="Castelle C.J."/>
            <person name="VerBerkmoes N.C."/>
            <person name="Wilkins M.J."/>
            <person name="Hettich R.L."/>
            <person name="Lipton M.S."/>
            <person name="Williams K.H."/>
            <person name="Long P.E."/>
            <person name="Banfield J.F."/>
        </authorList>
    </citation>
    <scope>NUCLEOTIDE SEQUENCE [LARGE SCALE GENOMIC DNA]</scope>
</reference>
<feature type="transmembrane region" description="Helical" evidence="10">
    <location>
        <begin position="177"/>
        <end position="205"/>
    </location>
</feature>
<organism evidence="13">
    <name type="scientific">uncultured bacterium</name>
    <name type="common">gcode 4</name>
    <dbReference type="NCBI Taxonomy" id="1234023"/>
    <lineage>
        <taxon>Bacteria</taxon>
        <taxon>environmental samples</taxon>
    </lineage>
</organism>
<evidence type="ECO:0000259" key="12">
    <source>
        <dbReference type="Pfam" id="PF18075"/>
    </source>
</evidence>
<evidence type="ECO:0000256" key="10">
    <source>
        <dbReference type="SAM" id="Phobius"/>
    </source>
</evidence>
<sequence length="305" mass="36074">MRLLNYALKNTKRNAFLSLSSILVLSLIIFFINILLLVNYTTGYIISNINSRLPLSLNLKSHYTNENPEVIELISNVKSFDKWLEVTYISADEAFANLKNRDPELAKVVETEKENPLPSSILIKNISLNEYGWIDDIISKYSNIIDYNESVSKKISNYRNQYEKINSVIKVLTSIQFWIYLIIAFFVFSVFIIIYNTIWNFIFFYRDEIKITKLVGWDNVFIYGPFTIQWIIYTFLSSFFSITIFIYLIKTINIYLIEDFPKFINAFLIANSNYFIYELLLMMFIWALSWFISSRKFINMSSEKI</sequence>
<feature type="transmembrane region" description="Helical" evidence="10">
    <location>
        <begin position="226"/>
        <end position="249"/>
    </location>
</feature>
<evidence type="ECO:0000259" key="11">
    <source>
        <dbReference type="Pfam" id="PF02687"/>
    </source>
</evidence>
<keyword evidence="5" id="KW-0132">Cell division</keyword>
<evidence type="ECO:0000256" key="2">
    <source>
        <dbReference type="ARBA" id="ARBA00007379"/>
    </source>
</evidence>
<evidence type="ECO:0000256" key="5">
    <source>
        <dbReference type="ARBA" id="ARBA00022618"/>
    </source>
</evidence>
<feature type="transmembrane region" description="Helical" evidence="10">
    <location>
        <begin position="21"/>
        <end position="46"/>
    </location>
</feature>
<dbReference type="Gene3D" id="3.30.70.3040">
    <property type="match status" value="1"/>
</dbReference>
<name>K2GRN7_9BACT</name>
<comment type="caution">
    <text evidence="13">The sequence shown here is derived from an EMBL/GenBank/DDBJ whole genome shotgun (WGS) entry which is preliminary data.</text>
</comment>
<feature type="domain" description="FtsX extracellular" evidence="12">
    <location>
        <begin position="69"/>
        <end position="144"/>
    </location>
</feature>
<evidence type="ECO:0000256" key="1">
    <source>
        <dbReference type="ARBA" id="ARBA00004651"/>
    </source>
</evidence>
<dbReference type="Pfam" id="PF18075">
    <property type="entry name" value="FtsX_ECD"/>
    <property type="match status" value="1"/>
</dbReference>
<dbReference type="PANTHER" id="PTHR47755">
    <property type="entry name" value="CELL DIVISION PROTEIN FTSX"/>
    <property type="match status" value="1"/>
</dbReference>
<comment type="subcellular location">
    <subcellularLocation>
        <location evidence="1">Cell membrane</location>
        <topology evidence="1">Multi-pass membrane protein</topology>
    </subcellularLocation>
</comment>
<dbReference type="AlphaFoldDB" id="K2GRN7"/>
<dbReference type="PANTHER" id="PTHR47755:SF1">
    <property type="entry name" value="CELL DIVISION PROTEIN FTSX"/>
    <property type="match status" value="1"/>
</dbReference>
<dbReference type="GO" id="GO:0005886">
    <property type="term" value="C:plasma membrane"/>
    <property type="evidence" value="ECO:0007669"/>
    <property type="project" value="UniProtKB-SubCell"/>
</dbReference>
<evidence type="ECO:0000256" key="3">
    <source>
        <dbReference type="ARBA" id="ARBA00021907"/>
    </source>
</evidence>
<keyword evidence="9" id="KW-0131">Cell cycle</keyword>
<dbReference type="EMBL" id="AMFJ01001002">
    <property type="protein sequence ID" value="EKE25975.1"/>
    <property type="molecule type" value="Genomic_DNA"/>
</dbReference>
<proteinExistence type="inferred from homology"/>
<feature type="transmembrane region" description="Helical" evidence="10">
    <location>
        <begin position="274"/>
        <end position="292"/>
    </location>
</feature>
<keyword evidence="6 10" id="KW-0812">Transmembrane</keyword>
<dbReference type="InterPro" id="IPR003838">
    <property type="entry name" value="ABC3_permease_C"/>
</dbReference>
<comment type="similarity">
    <text evidence="2">Belongs to the ABC-4 integral membrane protein family. FtsX subfamily.</text>
</comment>
<keyword evidence="7 10" id="KW-1133">Transmembrane helix</keyword>
<gene>
    <name evidence="13" type="ORF">ACD_4C00486G0015</name>
</gene>
<evidence type="ECO:0000313" key="13">
    <source>
        <dbReference type="EMBL" id="EKE25975.1"/>
    </source>
</evidence>
<dbReference type="Pfam" id="PF02687">
    <property type="entry name" value="FtsX"/>
    <property type="match status" value="1"/>
</dbReference>
<feature type="domain" description="ABC3 transporter permease C-terminal" evidence="11">
    <location>
        <begin position="181"/>
        <end position="301"/>
    </location>
</feature>
<evidence type="ECO:0000256" key="9">
    <source>
        <dbReference type="ARBA" id="ARBA00023306"/>
    </source>
</evidence>
<protein>
    <recommendedName>
        <fullName evidence="3">Cell division protein FtsX</fullName>
    </recommendedName>
</protein>
<dbReference type="GO" id="GO:0051301">
    <property type="term" value="P:cell division"/>
    <property type="evidence" value="ECO:0007669"/>
    <property type="project" value="UniProtKB-KW"/>
</dbReference>
<evidence type="ECO:0000256" key="6">
    <source>
        <dbReference type="ARBA" id="ARBA00022692"/>
    </source>
</evidence>